<dbReference type="Gene3D" id="3.40.720.10">
    <property type="entry name" value="Alkaline Phosphatase, subunit A"/>
    <property type="match status" value="1"/>
</dbReference>
<dbReference type="GO" id="GO:0005886">
    <property type="term" value="C:plasma membrane"/>
    <property type="evidence" value="ECO:0007669"/>
    <property type="project" value="UniProtKB-SubCell"/>
</dbReference>
<keyword evidence="12" id="KW-1185">Reference proteome</keyword>
<dbReference type="InterPro" id="IPR050448">
    <property type="entry name" value="OpgB/LTA_synthase_biosynth"/>
</dbReference>
<comment type="subcellular location">
    <subcellularLocation>
        <location evidence="1">Cell membrane</location>
        <topology evidence="1">Multi-pass membrane protein</topology>
    </subcellularLocation>
</comment>
<dbReference type="CDD" id="cd16015">
    <property type="entry name" value="LTA_synthase"/>
    <property type="match status" value="1"/>
</dbReference>
<keyword evidence="11" id="KW-0808">Transferase</keyword>
<evidence type="ECO:0000256" key="2">
    <source>
        <dbReference type="ARBA" id="ARBA00004936"/>
    </source>
</evidence>
<comment type="pathway">
    <text evidence="2">Cell wall biogenesis; lipoteichoic acid biosynthesis.</text>
</comment>
<gene>
    <name evidence="11" type="ORF">DFP98_107203</name>
</gene>
<keyword evidence="3" id="KW-1003">Cell membrane</keyword>
<feature type="region of interest" description="Disordered" evidence="7">
    <location>
        <begin position="196"/>
        <end position="222"/>
    </location>
</feature>
<organism evidence="11 12">
    <name type="scientific">Cohnella phaseoli</name>
    <dbReference type="NCBI Taxonomy" id="456490"/>
    <lineage>
        <taxon>Bacteria</taxon>
        <taxon>Bacillati</taxon>
        <taxon>Bacillota</taxon>
        <taxon>Bacilli</taxon>
        <taxon>Bacillales</taxon>
        <taxon>Paenibacillaceae</taxon>
        <taxon>Cohnella</taxon>
    </lineage>
</organism>
<evidence type="ECO:0000259" key="10">
    <source>
        <dbReference type="Pfam" id="PF15711"/>
    </source>
</evidence>
<dbReference type="RefSeq" id="WP_116060718.1">
    <property type="nucleotide sequence ID" value="NZ_QRDZ01000007.1"/>
</dbReference>
<accession>A0A3D9KDB3</accession>
<feature type="compositionally biased region" description="Basic and acidic residues" evidence="7">
    <location>
        <begin position="196"/>
        <end position="207"/>
    </location>
</feature>
<keyword evidence="4 8" id="KW-0812">Transmembrane</keyword>
<feature type="domain" description="ILEI/PANDER" evidence="10">
    <location>
        <begin position="728"/>
        <end position="787"/>
    </location>
</feature>
<dbReference type="Pfam" id="PF15711">
    <property type="entry name" value="ILEI"/>
    <property type="match status" value="1"/>
</dbReference>
<proteinExistence type="predicted"/>
<dbReference type="Proteomes" id="UP000256977">
    <property type="component" value="Unassembled WGS sequence"/>
</dbReference>
<dbReference type="EMBL" id="QRDZ01000007">
    <property type="protein sequence ID" value="RED84095.1"/>
    <property type="molecule type" value="Genomic_DNA"/>
</dbReference>
<dbReference type="AlphaFoldDB" id="A0A3D9KDB3"/>
<feature type="transmembrane region" description="Helical" evidence="8">
    <location>
        <begin position="116"/>
        <end position="133"/>
    </location>
</feature>
<feature type="transmembrane region" description="Helical" evidence="8">
    <location>
        <begin position="51"/>
        <end position="69"/>
    </location>
</feature>
<dbReference type="PANTHER" id="PTHR47371:SF3">
    <property type="entry name" value="PHOSPHOGLYCEROL TRANSFERASE I"/>
    <property type="match status" value="1"/>
</dbReference>
<dbReference type="Gene3D" id="3.30.1120.170">
    <property type="match status" value="1"/>
</dbReference>
<dbReference type="InterPro" id="IPR039477">
    <property type="entry name" value="ILEI/PANDER_dom"/>
</dbReference>
<dbReference type="Pfam" id="PF00884">
    <property type="entry name" value="Sulfatase"/>
    <property type="match status" value="1"/>
</dbReference>
<dbReference type="GO" id="GO:0016740">
    <property type="term" value="F:transferase activity"/>
    <property type="evidence" value="ECO:0007669"/>
    <property type="project" value="UniProtKB-KW"/>
</dbReference>
<keyword evidence="5 8" id="KW-1133">Transmembrane helix</keyword>
<evidence type="ECO:0000256" key="7">
    <source>
        <dbReference type="SAM" id="MobiDB-lite"/>
    </source>
</evidence>
<evidence type="ECO:0000256" key="1">
    <source>
        <dbReference type="ARBA" id="ARBA00004651"/>
    </source>
</evidence>
<evidence type="ECO:0000256" key="5">
    <source>
        <dbReference type="ARBA" id="ARBA00022989"/>
    </source>
</evidence>
<sequence>MSSVILVFVFIVWHLSWNMALNQARGLKPLSMEQIAASTVAGATLQLLADWNVWATIALTFLANLAYYGNVVHARFFGHPIPLSHIKQFSRSAKTASSSAAMLIQSAGRLAKRGDIVLIFVWAETLAALFIVGDPDDPLWEWRVLNGALVVLVALTLRQYRRLKTGAMESHLFGMFVSYYFSWLLARRSRAEQERMREESAMLRNEDSEGGGDGDERADDDPSGDEWFGRFKGMNLILIQLESFQQFLLHRRAAGQEITPFLNRLARENLAFTDIFSQYAQGHTCDAELAVLQSLYPLKREVVNYRHYDKKFHGLPAILRSHGYQATAYHGYKGDFYNRRTMMKTYGFEAFYSEEDYLSTDRASYWMSDFSFFEQSVEKIKAMKPPFFSFTISLTSHFPFELEQSLWGLQLDNDVPEPLVRYYQSVNYTDRALQRFYELLERDGLLENTVFAVYGDHEGIGLEHLPVLYEELGIPQSNLLRETNRMSVAQVPFVVACGDPSRRIAHVSDRVGSTLDVGQTLLHLLGLPKIAYGMGANLFSAPEDRVVPLTQFHPGSFATRDALCCASESGDYVYSAIFDREKETMVLPVSGINKSRFEYSREKVNRSEHLIANDLLVPDRPSEVAEGEGAAVQAAFTPNIERLLSIADDEAVVIPITLDMDSQYSGGQTNPDEMKRLESYYRRARRKNIRFYSTIDWDANEQQIYFGDRSYADRLIEKGYQVEPVNPVSLPEYLRGLPDHSLIVVAAKDEASAQFGQRFAREMAEYGFHQLDVTKYRHSYANLIYKNKGYVSLYEEATELPIEKNWPNGALIDGIALPCDLQVGSRGAAAGNLSEIKVNGCSCSRNQRGLNFAVVDMETGAVAEMFGADTFASTHIDTQMYRAFKERSSREVGA</sequence>
<name>A0A3D9KDB3_9BACL</name>
<evidence type="ECO:0000313" key="12">
    <source>
        <dbReference type="Proteomes" id="UP000256977"/>
    </source>
</evidence>
<evidence type="ECO:0000259" key="9">
    <source>
        <dbReference type="Pfam" id="PF00884"/>
    </source>
</evidence>
<dbReference type="OrthoDB" id="9762324at2"/>
<evidence type="ECO:0000256" key="4">
    <source>
        <dbReference type="ARBA" id="ARBA00022692"/>
    </source>
</evidence>
<comment type="caution">
    <text evidence="11">The sequence shown here is derived from an EMBL/GenBank/DDBJ whole genome shotgun (WGS) entry which is preliminary data.</text>
</comment>
<dbReference type="InterPro" id="IPR017850">
    <property type="entry name" value="Alkaline_phosphatase_core_sf"/>
</dbReference>
<protein>
    <submittedName>
        <fullName evidence="11">Phosphoglycerol transferase MdoB-like AlkP superfamily enzyme</fullName>
    </submittedName>
</protein>
<reference evidence="11 12" key="1">
    <citation type="submission" date="2018-07" db="EMBL/GenBank/DDBJ databases">
        <title>Genomic Encyclopedia of Type Strains, Phase III (KMG-III): the genomes of soil and plant-associated and newly described type strains.</title>
        <authorList>
            <person name="Whitman W."/>
        </authorList>
    </citation>
    <scope>NUCLEOTIDE SEQUENCE [LARGE SCALE GENOMIC DNA]</scope>
    <source>
        <strain evidence="11 12">CECT 7287</strain>
    </source>
</reference>
<evidence type="ECO:0000256" key="8">
    <source>
        <dbReference type="SAM" id="Phobius"/>
    </source>
</evidence>
<dbReference type="InterPro" id="IPR000917">
    <property type="entry name" value="Sulfatase_N"/>
</dbReference>
<dbReference type="PANTHER" id="PTHR47371">
    <property type="entry name" value="LIPOTEICHOIC ACID SYNTHASE"/>
    <property type="match status" value="1"/>
</dbReference>
<keyword evidence="6 8" id="KW-0472">Membrane</keyword>
<evidence type="ECO:0000313" key="11">
    <source>
        <dbReference type="EMBL" id="RED84095.1"/>
    </source>
</evidence>
<feature type="transmembrane region" description="Helical" evidence="8">
    <location>
        <begin position="139"/>
        <end position="157"/>
    </location>
</feature>
<evidence type="ECO:0000256" key="3">
    <source>
        <dbReference type="ARBA" id="ARBA00022475"/>
    </source>
</evidence>
<feature type="domain" description="Sulfatase N-terminal" evidence="9">
    <location>
        <begin position="235"/>
        <end position="526"/>
    </location>
</feature>
<evidence type="ECO:0000256" key="6">
    <source>
        <dbReference type="ARBA" id="ARBA00023136"/>
    </source>
</evidence>
<feature type="transmembrane region" description="Helical" evidence="8">
    <location>
        <begin position="169"/>
        <end position="186"/>
    </location>
</feature>
<dbReference type="SUPFAM" id="SSF53649">
    <property type="entry name" value="Alkaline phosphatase-like"/>
    <property type="match status" value="1"/>
</dbReference>
<feature type="compositionally biased region" description="Acidic residues" evidence="7">
    <location>
        <begin position="208"/>
        <end position="222"/>
    </location>
</feature>